<evidence type="ECO:0000313" key="3">
    <source>
        <dbReference type="EMBL" id="APO70705.1"/>
    </source>
</evidence>
<dbReference type="OrthoDB" id="9781757at2"/>
<keyword evidence="3" id="KW-0614">Plasmid</keyword>
<dbReference type="GO" id="GO:0003824">
    <property type="term" value="F:catalytic activity"/>
    <property type="evidence" value="ECO:0007669"/>
    <property type="project" value="InterPro"/>
</dbReference>
<proteinExistence type="inferred from homology"/>
<name>A0A1L5NS21_9HYPH</name>
<dbReference type="CDD" id="cd06558">
    <property type="entry name" value="crotonase-like"/>
    <property type="match status" value="1"/>
</dbReference>
<dbReference type="Gene3D" id="1.10.12.10">
    <property type="entry name" value="Lyase 2-enoyl-coa Hydratase, Chain A, domain 2"/>
    <property type="match status" value="1"/>
</dbReference>
<geneLocation type="plasmid" evidence="4">
    <name>prgalie4872d</name>
</geneLocation>
<dbReference type="PANTHER" id="PTHR43459:SF1">
    <property type="entry name" value="EG:BACN32G11.4 PROTEIN"/>
    <property type="match status" value="1"/>
</dbReference>
<dbReference type="SUPFAM" id="SSF52096">
    <property type="entry name" value="ClpP/crotonase"/>
    <property type="match status" value="1"/>
</dbReference>
<dbReference type="Gene3D" id="3.90.226.10">
    <property type="entry name" value="2-enoyl-CoA Hydratase, Chain A, domain 1"/>
    <property type="match status" value="1"/>
</dbReference>
<dbReference type="RefSeq" id="WP_074071166.1">
    <property type="nucleotide sequence ID" value="NZ_CP017105.1"/>
</dbReference>
<evidence type="ECO:0000313" key="4">
    <source>
        <dbReference type="Proteomes" id="UP000184749"/>
    </source>
</evidence>
<accession>A0A1L5NS21</accession>
<comment type="similarity">
    <text evidence="1 2">Belongs to the enoyl-CoA hydratase/isomerase family.</text>
</comment>
<dbReference type="InterPro" id="IPR001753">
    <property type="entry name" value="Enoyl-CoA_hydra/iso"/>
</dbReference>
<dbReference type="Proteomes" id="UP000184749">
    <property type="component" value="Plasmid pRgalIE4872d"/>
</dbReference>
<dbReference type="InterPro" id="IPR029045">
    <property type="entry name" value="ClpP/crotonase-like_dom_sf"/>
</dbReference>
<dbReference type="InterPro" id="IPR018376">
    <property type="entry name" value="Enoyl-CoA_hyd/isom_CS"/>
</dbReference>
<dbReference type="EMBL" id="CP017105">
    <property type="protein sequence ID" value="APO70705.1"/>
    <property type="molecule type" value="Genomic_DNA"/>
</dbReference>
<dbReference type="PROSITE" id="PS00166">
    <property type="entry name" value="ENOYL_COA_HYDRATASE"/>
    <property type="match status" value="1"/>
</dbReference>
<dbReference type="PANTHER" id="PTHR43459">
    <property type="entry name" value="ENOYL-COA HYDRATASE"/>
    <property type="match status" value="1"/>
</dbReference>
<dbReference type="InterPro" id="IPR014748">
    <property type="entry name" value="Enoyl-CoA_hydra_C"/>
</dbReference>
<protein>
    <submittedName>
        <fullName evidence="3">Crotonase/enoyl-CoA hydratase family protein</fullName>
    </submittedName>
</protein>
<dbReference type="AlphaFoldDB" id="A0A1L5NS21"/>
<sequence length="262" mass="28453">MSDDIEIGIFERVATVTLNRPETLNALTPHMFEILRVELAKLGQDSAVGAVVLKGAGRAFCSGADIRGLDGKRLGRTYEERVASLQEKHEIVYMLHMMPKVTISSIQGPAVGAGLSLALACDIRIASPQASFITGFANVGYSGDFGATYFLSRLVGEARALELFLSSDKIDAERAFAMGILSHLVSGEHLEEETHRQATKFARGPSLAYAAMKRNFAVARGMPLREILDSEALSQIRLSESQDHAEAVAAFIEKRQPAFKGR</sequence>
<evidence type="ECO:0000256" key="2">
    <source>
        <dbReference type="RuleBase" id="RU003707"/>
    </source>
</evidence>
<dbReference type="Pfam" id="PF00378">
    <property type="entry name" value="ECH_1"/>
    <property type="match status" value="1"/>
</dbReference>
<organism evidence="3 4">
    <name type="scientific">Rhizobium gallicum</name>
    <dbReference type="NCBI Taxonomy" id="56730"/>
    <lineage>
        <taxon>Bacteria</taxon>
        <taxon>Pseudomonadati</taxon>
        <taxon>Pseudomonadota</taxon>
        <taxon>Alphaproteobacteria</taxon>
        <taxon>Hyphomicrobiales</taxon>
        <taxon>Rhizobiaceae</taxon>
        <taxon>Rhizobium/Agrobacterium group</taxon>
        <taxon>Rhizobium</taxon>
    </lineage>
</organism>
<gene>
    <name evidence="3" type="ORF">IE4872_PD00164</name>
</gene>
<reference evidence="3 4" key="1">
    <citation type="submission" date="2016-09" db="EMBL/GenBank/DDBJ databases">
        <title>The complete genome sequences of Rhizobium gallicum, symbiovars gallicum and phaseoli, symbionts associated to common bean (Phaseolus vulgaris).</title>
        <authorList>
            <person name="Bustos P."/>
            <person name="Santamaria R.I."/>
            <person name="Perez-Carrascal O.M."/>
            <person name="Juarez S."/>
            <person name="Lozano L."/>
            <person name="Martinez-Flores I."/>
            <person name="Martinez-Romero E."/>
            <person name="Cevallos M."/>
            <person name="Romero D."/>
            <person name="Davila G."/>
            <person name="Gonzalez V."/>
        </authorList>
    </citation>
    <scope>NUCLEOTIDE SEQUENCE [LARGE SCALE GENOMIC DNA]</scope>
    <source>
        <strain evidence="3 4">IE4872</strain>
        <plasmid evidence="4">prgalie4872d</plasmid>
    </source>
</reference>
<evidence type="ECO:0000256" key="1">
    <source>
        <dbReference type="ARBA" id="ARBA00005254"/>
    </source>
</evidence>